<evidence type="ECO:0000256" key="6">
    <source>
        <dbReference type="ARBA" id="ARBA00022692"/>
    </source>
</evidence>
<dbReference type="Proteomes" id="UP001203423">
    <property type="component" value="Unassembled WGS sequence"/>
</dbReference>
<feature type="transmembrane region" description="Helical" evidence="9">
    <location>
        <begin position="71"/>
        <end position="92"/>
    </location>
</feature>
<gene>
    <name evidence="10" type="ORF">L2764_01190</name>
</gene>
<keyword evidence="7 9" id="KW-1133">Transmembrane helix</keyword>
<evidence type="ECO:0000256" key="8">
    <source>
        <dbReference type="ARBA" id="ARBA00023136"/>
    </source>
</evidence>
<feature type="transmembrane region" description="Helical" evidence="9">
    <location>
        <begin position="213"/>
        <end position="234"/>
    </location>
</feature>
<evidence type="ECO:0000313" key="10">
    <source>
        <dbReference type="EMBL" id="MCL1123127.1"/>
    </source>
</evidence>
<evidence type="ECO:0000256" key="2">
    <source>
        <dbReference type="ARBA" id="ARBA00004953"/>
    </source>
</evidence>
<comment type="similarity">
    <text evidence="3">Belongs to the CobD/CbiB family.</text>
</comment>
<evidence type="ECO:0000256" key="9">
    <source>
        <dbReference type="SAM" id="Phobius"/>
    </source>
</evidence>
<evidence type="ECO:0000256" key="3">
    <source>
        <dbReference type="ARBA" id="ARBA00006263"/>
    </source>
</evidence>
<proteinExistence type="inferred from homology"/>
<organism evidence="10 11">
    <name type="scientific">Shewanella surugensis</name>
    <dbReference type="NCBI Taxonomy" id="212020"/>
    <lineage>
        <taxon>Bacteria</taxon>
        <taxon>Pseudomonadati</taxon>
        <taxon>Pseudomonadota</taxon>
        <taxon>Gammaproteobacteria</taxon>
        <taxon>Alteromonadales</taxon>
        <taxon>Shewanellaceae</taxon>
        <taxon>Shewanella</taxon>
    </lineage>
</organism>
<evidence type="ECO:0000313" key="11">
    <source>
        <dbReference type="Proteomes" id="UP001203423"/>
    </source>
</evidence>
<accession>A0ABT0L608</accession>
<keyword evidence="6 9" id="KW-0812">Transmembrane</keyword>
<dbReference type="PANTHER" id="PTHR34308">
    <property type="entry name" value="COBALAMIN BIOSYNTHESIS PROTEIN CBIB"/>
    <property type="match status" value="1"/>
</dbReference>
<keyword evidence="11" id="KW-1185">Reference proteome</keyword>
<comment type="subcellular location">
    <subcellularLocation>
        <location evidence="1">Cell membrane</location>
        <topology evidence="1">Multi-pass membrane protein</topology>
    </subcellularLocation>
</comment>
<keyword evidence="4" id="KW-1003">Cell membrane</keyword>
<evidence type="ECO:0000256" key="4">
    <source>
        <dbReference type="ARBA" id="ARBA00022475"/>
    </source>
</evidence>
<dbReference type="EMBL" id="JAKIKS010000002">
    <property type="protein sequence ID" value="MCL1123127.1"/>
    <property type="molecule type" value="Genomic_DNA"/>
</dbReference>
<sequence>MNFNIITPELISSLTIDRGILQGAIILIISILLARIAPLPRNMQPIVWFGILAKKLSKRTSHNNCSAFQQIIAGILSSLLLLLPFFALALFLTHSVGFPWIFEFIILYICLNDANFKLVAEEVCVSIAQKDKLRARALLHPWLTRNTFVLSFDSLSKATIEKLITAPVYGVVATIAFYSLGGAPLVLLARMIKQLELTWPCFNPKYQYFGRSSYLIGNIVFFIPTLLWSFSLAIQGGPQSLLTFVRPRVKGVPRGYIYVCEIGARVLNIELSGPMTFGSNCIALPKIKYGPVPDHHDIKRAILLTSTAFTFWILSLIIIPAIWALLRYLQ</sequence>
<dbReference type="PANTHER" id="PTHR34308:SF1">
    <property type="entry name" value="COBALAMIN BIOSYNTHESIS PROTEIN CBIB"/>
    <property type="match status" value="1"/>
</dbReference>
<feature type="transmembrane region" description="Helical" evidence="9">
    <location>
        <begin position="168"/>
        <end position="192"/>
    </location>
</feature>
<comment type="pathway">
    <text evidence="2">Cofactor biosynthesis; adenosylcobalamin biosynthesis.</text>
</comment>
<dbReference type="RefSeq" id="WP_248938412.1">
    <property type="nucleotide sequence ID" value="NZ_JAKIKS010000002.1"/>
</dbReference>
<protein>
    <submittedName>
        <fullName evidence="10">Cobalamin biosynthesis protein</fullName>
    </submittedName>
</protein>
<name>A0ABT0L608_9GAMM</name>
<evidence type="ECO:0000256" key="5">
    <source>
        <dbReference type="ARBA" id="ARBA00022573"/>
    </source>
</evidence>
<comment type="caution">
    <text evidence="10">The sequence shown here is derived from an EMBL/GenBank/DDBJ whole genome shotgun (WGS) entry which is preliminary data.</text>
</comment>
<feature type="transmembrane region" description="Helical" evidence="9">
    <location>
        <begin position="301"/>
        <end position="326"/>
    </location>
</feature>
<evidence type="ECO:0000256" key="7">
    <source>
        <dbReference type="ARBA" id="ARBA00022989"/>
    </source>
</evidence>
<keyword evidence="5" id="KW-0169">Cobalamin biosynthesis</keyword>
<reference evidence="10 11" key="1">
    <citation type="submission" date="2022-01" db="EMBL/GenBank/DDBJ databases">
        <title>Whole genome-based taxonomy of the Shewanellaceae.</title>
        <authorList>
            <person name="Martin-Rodriguez A.J."/>
        </authorList>
    </citation>
    <scope>NUCLEOTIDE SEQUENCE [LARGE SCALE GENOMIC DNA]</scope>
    <source>
        <strain evidence="10 11">DSM 17177</strain>
    </source>
</reference>
<feature type="transmembrane region" description="Helical" evidence="9">
    <location>
        <begin position="20"/>
        <end position="37"/>
    </location>
</feature>
<dbReference type="InterPro" id="IPR004485">
    <property type="entry name" value="Cobalamin_biosynth_CobD/CbiB"/>
</dbReference>
<keyword evidence="8 9" id="KW-0472">Membrane</keyword>
<dbReference type="Pfam" id="PF03186">
    <property type="entry name" value="CobD_Cbib"/>
    <property type="match status" value="1"/>
</dbReference>
<evidence type="ECO:0000256" key="1">
    <source>
        <dbReference type="ARBA" id="ARBA00004651"/>
    </source>
</evidence>